<dbReference type="Proteomes" id="UP001209229">
    <property type="component" value="Unassembled WGS sequence"/>
</dbReference>
<dbReference type="InterPro" id="IPR000659">
    <property type="entry name" value="Pyridox_Oxase"/>
</dbReference>
<dbReference type="InterPro" id="IPR011576">
    <property type="entry name" value="Pyridox_Oxase_N"/>
</dbReference>
<feature type="binding site" evidence="5">
    <location>
        <begin position="191"/>
        <end position="193"/>
    </location>
    <ligand>
        <name>substrate</name>
    </ligand>
</feature>
<feature type="binding site" evidence="5 6">
    <location>
        <begin position="78"/>
        <end position="79"/>
    </location>
    <ligand>
        <name>FMN</name>
        <dbReference type="ChEBI" id="CHEBI:58210"/>
    </ligand>
</feature>
<comment type="subunit">
    <text evidence="5">Homodimer.</text>
</comment>
<feature type="domain" description="Pyridoxine 5'-phosphate oxidase dimerisation C-terminal" evidence="8">
    <location>
        <begin position="172"/>
        <end position="212"/>
    </location>
</feature>
<dbReference type="Pfam" id="PF01243">
    <property type="entry name" value="PNPOx_N"/>
    <property type="match status" value="1"/>
</dbReference>
<dbReference type="EMBL" id="JAPDPJ010000001">
    <property type="protein sequence ID" value="MCW3785092.1"/>
    <property type="molecule type" value="Genomic_DNA"/>
</dbReference>
<feature type="binding site" evidence="5 6">
    <location>
        <position position="85"/>
    </location>
    <ligand>
        <name>FMN</name>
        <dbReference type="ChEBI" id="CHEBI:58210"/>
    </ligand>
</feature>
<keyword evidence="2 5" id="KW-0285">Flavoprotein</keyword>
<evidence type="ECO:0000259" key="7">
    <source>
        <dbReference type="Pfam" id="PF01243"/>
    </source>
</evidence>
<dbReference type="HAMAP" id="MF_01629">
    <property type="entry name" value="PdxH"/>
    <property type="match status" value="1"/>
</dbReference>
<name>A0AAE3M0W0_9BACT</name>
<feature type="binding site" evidence="5">
    <location>
        <position position="133"/>
    </location>
    <ligand>
        <name>substrate</name>
    </ligand>
</feature>
<feature type="binding site" evidence="5">
    <location>
        <position position="67"/>
    </location>
    <ligand>
        <name>substrate</name>
    </ligand>
</feature>
<feature type="binding site" evidence="5 6">
    <location>
        <position position="84"/>
    </location>
    <ligand>
        <name>FMN</name>
        <dbReference type="ChEBI" id="CHEBI:58210"/>
    </ligand>
</feature>
<comment type="catalytic activity">
    <reaction evidence="5">
        <text>pyridoxine 5'-phosphate + O2 = pyridoxal 5'-phosphate + H2O2</text>
        <dbReference type="Rhea" id="RHEA:15149"/>
        <dbReference type="ChEBI" id="CHEBI:15379"/>
        <dbReference type="ChEBI" id="CHEBI:16240"/>
        <dbReference type="ChEBI" id="CHEBI:58589"/>
        <dbReference type="ChEBI" id="CHEBI:597326"/>
        <dbReference type="EC" id="1.4.3.5"/>
    </reaction>
</comment>
<feature type="domain" description="Pyridoxamine 5'-phosphate oxidase N-terminal" evidence="7">
    <location>
        <begin position="35"/>
        <end position="150"/>
    </location>
</feature>
<dbReference type="PIRSF" id="PIRSF000190">
    <property type="entry name" value="Pyd_amn-ph_oxd"/>
    <property type="match status" value="1"/>
</dbReference>
<dbReference type="PANTHER" id="PTHR10851:SF0">
    <property type="entry name" value="PYRIDOXINE-5'-PHOSPHATE OXIDASE"/>
    <property type="match status" value="1"/>
</dbReference>
<dbReference type="NCBIfam" id="TIGR00558">
    <property type="entry name" value="pdxH"/>
    <property type="match status" value="1"/>
</dbReference>
<dbReference type="PROSITE" id="PS01064">
    <property type="entry name" value="PYRIDOX_OXIDASE"/>
    <property type="match status" value="1"/>
</dbReference>
<dbReference type="GO" id="GO:0010181">
    <property type="term" value="F:FMN binding"/>
    <property type="evidence" value="ECO:0007669"/>
    <property type="project" value="UniProtKB-UniRule"/>
</dbReference>
<comment type="cofactor">
    <cofactor evidence="5 6">
        <name>FMN</name>
        <dbReference type="ChEBI" id="CHEBI:58210"/>
    </cofactor>
    <text evidence="5 6">Binds 1 FMN per subunit.</text>
</comment>
<evidence type="ECO:0000313" key="9">
    <source>
        <dbReference type="EMBL" id="MCW3785092.1"/>
    </source>
</evidence>
<dbReference type="RefSeq" id="WP_301188663.1">
    <property type="nucleotide sequence ID" value="NZ_JAPDPJ010000001.1"/>
</dbReference>
<accession>A0AAE3M0W0</accession>
<feature type="binding site" evidence="5 6">
    <location>
        <position position="107"/>
    </location>
    <ligand>
        <name>FMN</name>
        <dbReference type="ChEBI" id="CHEBI:58210"/>
    </ligand>
</feature>
<feature type="binding site" evidence="5 6">
    <location>
        <begin position="62"/>
        <end position="67"/>
    </location>
    <ligand>
        <name>FMN</name>
        <dbReference type="ChEBI" id="CHEBI:58210"/>
    </ligand>
</feature>
<feature type="binding site" evidence="5 6">
    <location>
        <position position="185"/>
    </location>
    <ligand>
        <name>FMN</name>
        <dbReference type="ChEBI" id="CHEBI:58210"/>
    </ligand>
</feature>
<dbReference type="AlphaFoldDB" id="A0AAE3M0W0"/>
<reference evidence="9" key="1">
    <citation type="submission" date="2022-10" db="EMBL/GenBank/DDBJ databases">
        <authorList>
            <person name="Yu W.X."/>
        </authorList>
    </citation>
    <scope>NUCLEOTIDE SEQUENCE</scope>
    <source>
        <strain evidence="9">AAT</strain>
    </source>
</reference>
<comment type="function">
    <text evidence="5">Catalyzes the oxidation of either pyridoxine 5'-phosphate (PNP) or pyridoxamine 5'-phosphate (PMP) into pyridoxal 5'-phosphate (PLP).</text>
</comment>
<sequence>MNRDLSKIRKDFIKKSLSESDFTNNPIIHFKEWLNEAIEENEPEPTAMTLSTVSPDGRPSSRIVLLKNIDDNNGFYFYTNYLSKKGVHLNKNSFAALNFFWPGLERQIRIEGYIKKLSPEENNEYFYSRPIDSQISAVISPQSKVISKRQDLIDRYNKLKNSQTEIVRPDHWGGYALQPDEIEFWQGRAGRLHDRIRFRLSVQQWVKERLAP</sequence>
<organism evidence="9 10">
    <name type="scientific">Plebeiibacterium sediminum</name>
    <dbReference type="NCBI Taxonomy" id="2992112"/>
    <lineage>
        <taxon>Bacteria</taxon>
        <taxon>Pseudomonadati</taxon>
        <taxon>Bacteroidota</taxon>
        <taxon>Bacteroidia</taxon>
        <taxon>Marinilabiliales</taxon>
        <taxon>Marinilabiliaceae</taxon>
        <taxon>Plebeiibacterium</taxon>
    </lineage>
</organism>
<evidence type="ECO:0000313" key="10">
    <source>
        <dbReference type="Proteomes" id="UP001209229"/>
    </source>
</evidence>
<dbReference type="GO" id="GO:0004733">
    <property type="term" value="F:pyridoxamine phosphate oxidase activity"/>
    <property type="evidence" value="ECO:0007669"/>
    <property type="project" value="UniProtKB-UniRule"/>
</dbReference>
<evidence type="ECO:0000256" key="6">
    <source>
        <dbReference type="PIRSR" id="PIRSR000190-2"/>
    </source>
</evidence>
<keyword evidence="10" id="KW-1185">Reference proteome</keyword>
<dbReference type="GO" id="GO:0008615">
    <property type="term" value="P:pyridoxine biosynthetic process"/>
    <property type="evidence" value="ECO:0007669"/>
    <property type="project" value="UniProtKB-UniRule"/>
</dbReference>
<proteinExistence type="inferred from homology"/>
<evidence type="ECO:0000256" key="1">
    <source>
        <dbReference type="ARBA" id="ARBA00007301"/>
    </source>
</evidence>
<evidence type="ECO:0000256" key="4">
    <source>
        <dbReference type="ARBA" id="ARBA00023002"/>
    </source>
</evidence>
<keyword evidence="4 5" id="KW-0560">Oxidoreductase</keyword>
<dbReference type="SUPFAM" id="SSF50475">
    <property type="entry name" value="FMN-binding split barrel"/>
    <property type="match status" value="1"/>
</dbReference>
<dbReference type="PANTHER" id="PTHR10851">
    <property type="entry name" value="PYRIDOXINE-5-PHOSPHATE OXIDASE"/>
    <property type="match status" value="1"/>
</dbReference>
<dbReference type="EC" id="1.4.3.5" evidence="5"/>
<feature type="binding site" evidence="5">
    <location>
        <position position="125"/>
    </location>
    <ligand>
        <name>substrate</name>
    </ligand>
</feature>
<dbReference type="InterPro" id="IPR019740">
    <property type="entry name" value="Pyridox_Oxase_CS"/>
</dbReference>
<dbReference type="Gene3D" id="2.30.110.10">
    <property type="entry name" value="Electron Transport, Fmn-binding Protein, Chain A"/>
    <property type="match status" value="1"/>
</dbReference>
<dbReference type="InterPro" id="IPR012349">
    <property type="entry name" value="Split_barrel_FMN-bd"/>
</dbReference>
<keyword evidence="5" id="KW-0664">Pyridoxine biosynthesis</keyword>
<comment type="caution">
    <text evidence="9">The sequence shown here is derived from an EMBL/GenBank/DDBJ whole genome shotgun (WGS) entry which is preliminary data.</text>
</comment>
<feature type="binding site" evidence="5 6">
    <location>
        <position position="195"/>
    </location>
    <ligand>
        <name>FMN</name>
        <dbReference type="ChEBI" id="CHEBI:58210"/>
    </ligand>
</feature>
<comment type="pathway">
    <text evidence="5">Cofactor metabolism; pyridoxal 5'-phosphate salvage; pyridoxal 5'-phosphate from pyridoxine 5'-phosphate: step 1/1.</text>
</comment>
<protein>
    <recommendedName>
        <fullName evidence="5">Pyridoxine/pyridoxamine 5'-phosphate oxidase</fullName>
        <ecNumber evidence="5">1.4.3.5</ecNumber>
    </recommendedName>
    <alternativeName>
        <fullName evidence="5">PNP/PMP oxidase</fullName>
        <shortName evidence="5">PNPOx</shortName>
    </alternativeName>
    <alternativeName>
        <fullName evidence="5">Pyridoxal 5'-phosphate synthase</fullName>
    </alternativeName>
</protein>
<dbReference type="NCBIfam" id="NF004231">
    <property type="entry name" value="PRK05679.1"/>
    <property type="match status" value="1"/>
</dbReference>
<keyword evidence="3 5" id="KW-0288">FMN</keyword>
<feature type="binding site" evidence="5 6">
    <location>
        <begin position="142"/>
        <end position="143"/>
    </location>
    <ligand>
        <name>FMN</name>
        <dbReference type="ChEBI" id="CHEBI:58210"/>
    </ligand>
</feature>
<gene>
    <name evidence="5 9" type="primary">pdxH</name>
    <name evidence="9" type="ORF">OM075_01370</name>
</gene>
<evidence type="ECO:0000256" key="5">
    <source>
        <dbReference type="HAMAP-Rule" id="MF_01629"/>
    </source>
</evidence>
<evidence type="ECO:0000256" key="3">
    <source>
        <dbReference type="ARBA" id="ARBA00022643"/>
    </source>
</evidence>
<comment type="similarity">
    <text evidence="1 5">Belongs to the pyridoxamine 5'-phosphate oxidase family.</text>
</comment>
<dbReference type="Pfam" id="PF10590">
    <property type="entry name" value="PNP_phzG_C"/>
    <property type="match status" value="1"/>
</dbReference>
<feature type="binding site" evidence="5">
    <location>
        <position position="129"/>
    </location>
    <ligand>
        <name>substrate</name>
    </ligand>
</feature>
<comment type="catalytic activity">
    <reaction evidence="5">
        <text>pyridoxamine 5'-phosphate + O2 + H2O = pyridoxal 5'-phosphate + H2O2 + NH4(+)</text>
        <dbReference type="Rhea" id="RHEA:15817"/>
        <dbReference type="ChEBI" id="CHEBI:15377"/>
        <dbReference type="ChEBI" id="CHEBI:15379"/>
        <dbReference type="ChEBI" id="CHEBI:16240"/>
        <dbReference type="ChEBI" id="CHEBI:28938"/>
        <dbReference type="ChEBI" id="CHEBI:58451"/>
        <dbReference type="ChEBI" id="CHEBI:597326"/>
        <dbReference type="EC" id="1.4.3.5"/>
    </reaction>
</comment>
<evidence type="ECO:0000256" key="2">
    <source>
        <dbReference type="ARBA" id="ARBA00022630"/>
    </source>
</evidence>
<evidence type="ECO:0000259" key="8">
    <source>
        <dbReference type="Pfam" id="PF10590"/>
    </source>
</evidence>
<dbReference type="InterPro" id="IPR019576">
    <property type="entry name" value="Pyridoxamine_oxidase_dimer_C"/>
</dbReference>
<comment type="pathway">
    <text evidence="5">Cofactor metabolism; pyridoxal 5'-phosphate salvage; pyridoxal 5'-phosphate from pyridoxamine 5'-phosphate: step 1/1.</text>
</comment>